<evidence type="ECO:0000256" key="1">
    <source>
        <dbReference type="SAM" id="MobiDB-lite"/>
    </source>
</evidence>
<comment type="caution">
    <text evidence="2">The sequence shown here is derived from an EMBL/GenBank/DDBJ whole genome shotgun (WGS) entry which is preliminary data.</text>
</comment>
<dbReference type="PANTHER" id="PTHR22876:SF5">
    <property type="entry name" value="CHROMOSOME 9 OPEN READING FRAME 85"/>
    <property type="match status" value="1"/>
</dbReference>
<feature type="region of interest" description="Disordered" evidence="1">
    <location>
        <begin position="149"/>
        <end position="194"/>
    </location>
</feature>
<evidence type="ECO:0000313" key="3">
    <source>
        <dbReference type="Proteomes" id="UP001623349"/>
    </source>
</evidence>
<dbReference type="Pfam" id="PF10217">
    <property type="entry name" value="DUF2039"/>
    <property type="match status" value="1"/>
</dbReference>
<protein>
    <recommendedName>
        <fullName evidence="4">Recombination activating protein 1</fullName>
    </recommendedName>
</protein>
<gene>
    <name evidence="2" type="ORF">APTSU1_001751100</name>
</gene>
<evidence type="ECO:0008006" key="4">
    <source>
        <dbReference type="Google" id="ProtNLM"/>
    </source>
</evidence>
<dbReference type="EMBL" id="BAAFST010000019">
    <property type="protein sequence ID" value="GAB1302273.1"/>
    <property type="molecule type" value="Genomic_DNA"/>
</dbReference>
<dbReference type="InterPro" id="IPR019351">
    <property type="entry name" value="DUF2039"/>
</dbReference>
<reference evidence="2 3" key="1">
    <citation type="submission" date="2024-08" db="EMBL/GenBank/DDBJ databases">
        <title>The draft genome of Apodemus speciosus.</title>
        <authorList>
            <person name="Nabeshima K."/>
            <person name="Suzuki S."/>
            <person name="Onuma M."/>
        </authorList>
    </citation>
    <scope>NUCLEOTIDE SEQUENCE [LARGE SCALE GENOMIC DNA]</scope>
    <source>
        <strain evidence="2">IB14-021</strain>
    </source>
</reference>
<name>A0ABQ0FSP3_APOSI</name>
<organism evidence="2 3">
    <name type="scientific">Apodemus speciosus</name>
    <name type="common">Large Japanese field mouse</name>
    <dbReference type="NCBI Taxonomy" id="105296"/>
    <lineage>
        <taxon>Eukaryota</taxon>
        <taxon>Metazoa</taxon>
        <taxon>Chordata</taxon>
        <taxon>Craniata</taxon>
        <taxon>Vertebrata</taxon>
        <taxon>Euteleostomi</taxon>
        <taxon>Mammalia</taxon>
        <taxon>Eutheria</taxon>
        <taxon>Euarchontoglires</taxon>
        <taxon>Glires</taxon>
        <taxon>Rodentia</taxon>
        <taxon>Myomorpha</taxon>
        <taxon>Muroidea</taxon>
        <taxon>Muridae</taxon>
        <taxon>Murinae</taxon>
        <taxon>Apodemus</taxon>
    </lineage>
</organism>
<sequence>MSSQKGNVTRSRPQKHQNTFTFKNDKFDKSVQTKPTGFRKFPSPEVCREYDLSVTALINRTLFQFRVEMKINAKLHDGVCQRCKEVLEWRVKYSKYKPLSKPKKWLTGSVKCLQKTVKDSYHIMCRPCACELEVCAKCGKKEEIVIPFNKEPETSENTENEVSNHRRSCKRKEDSDEDFDAESDSDGEDGDTQA</sequence>
<dbReference type="Proteomes" id="UP001623349">
    <property type="component" value="Unassembled WGS sequence"/>
</dbReference>
<evidence type="ECO:0000313" key="2">
    <source>
        <dbReference type="EMBL" id="GAB1302273.1"/>
    </source>
</evidence>
<proteinExistence type="predicted"/>
<keyword evidence="3" id="KW-1185">Reference proteome</keyword>
<dbReference type="PANTHER" id="PTHR22876">
    <property type="entry name" value="ZGC:101016"/>
    <property type="match status" value="1"/>
</dbReference>
<feature type="compositionally biased region" description="Acidic residues" evidence="1">
    <location>
        <begin position="175"/>
        <end position="194"/>
    </location>
</feature>
<accession>A0ABQ0FSP3</accession>